<keyword evidence="9" id="KW-1185">Reference proteome</keyword>
<dbReference type="SMART" id="SM00303">
    <property type="entry name" value="GPS"/>
    <property type="match status" value="1"/>
</dbReference>
<dbReference type="InterPro" id="IPR000832">
    <property type="entry name" value="GPCR_2_secretin-like"/>
</dbReference>
<dbReference type="InterPro" id="IPR017981">
    <property type="entry name" value="GPCR_2-like_7TM"/>
</dbReference>
<dbReference type="SUPFAM" id="SSF81321">
    <property type="entry name" value="Family A G protein-coupled receptor-like"/>
    <property type="match status" value="1"/>
</dbReference>
<dbReference type="Proteomes" id="UP000515154">
    <property type="component" value="Linkage group LG27"/>
</dbReference>
<evidence type="ECO:0000259" key="7">
    <source>
        <dbReference type="PROSITE" id="PS50221"/>
    </source>
</evidence>
<keyword evidence="2 6" id="KW-0812">Transmembrane</keyword>
<sequence>MPLKCSPFTGVWQEPDMSQCYNTEGITQQLKNISNEDIDKENVEEVSTKLSDISKKSVYFKVEDIDLAVDIHEKMLPLISNVSANITLHNILLSINDMINTPEEILVEAEKSKRTGSRMLDILEAIPEEIPLEGQPLTIAYSNIGVGITKVEEKSFNGLFYGVLYGNKETKVKTMIYNSSYAETPQEETKDMDFISLPRSLMKHLQDEGLSTMSRISFVFMRDDKIQRVIQKSSTEANTTIISHIIAANIPKISITNLDEPVTISFNLIDQNATNLRCVYWDEILGNWSGEGCKRSHNISGEKVFCSCNHLTSFAIIMDVYQTGNGPNDEILSILSNVGCGISLVCLILTIIIHVCSKNLRKLMTSKILVYLCISLAVSNLIFLVGMQEYATTKPAACKAVAALIHYFLMTSLMWMTVEVLQVCLAVDVISQTVQRSFMIRSSILAWGLPMIIVTVTLAINYTNNYIRIEQTCWLSAVPFYTALVAPMGIILIFNIFIFSIDVWYLMTLETNKPFKLETKRTRILGIVGVFVLFSAAWILAFFSFGETDEVFTLLFAIFNILQGMFVFFYYCIYMKNTRDVIFSCVHKRKEANTRGNVTYNNSSTNRERREVELAETGPYLNI</sequence>
<dbReference type="Pfam" id="PF01825">
    <property type="entry name" value="GPS"/>
    <property type="match status" value="1"/>
</dbReference>
<proteinExistence type="predicted"/>
<dbReference type="InterPro" id="IPR000203">
    <property type="entry name" value="GPS"/>
</dbReference>
<feature type="domain" description="GAIN-B" evidence="7">
    <location>
        <begin position="135"/>
        <end position="324"/>
    </location>
</feature>
<dbReference type="PROSITE" id="PS50221">
    <property type="entry name" value="GAIN_B"/>
    <property type="match status" value="1"/>
</dbReference>
<organism evidence="9 10">
    <name type="scientific">Octopus sinensis</name>
    <name type="common">East Asian common octopus</name>
    <dbReference type="NCBI Taxonomy" id="2607531"/>
    <lineage>
        <taxon>Eukaryota</taxon>
        <taxon>Metazoa</taxon>
        <taxon>Spiralia</taxon>
        <taxon>Lophotrochozoa</taxon>
        <taxon>Mollusca</taxon>
        <taxon>Cephalopoda</taxon>
        <taxon>Coleoidea</taxon>
        <taxon>Octopodiformes</taxon>
        <taxon>Octopoda</taxon>
        <taxon>Incirrata</taxon>
        <taxon>Octopodidae</taxon>
        <taxon>Octopus</taxon>
    </lineage>
</organism>
<evidence type="ECO:0000259" key="8">
    <source>
        <dbReference type="PROSITE" id="PS50261"/>
    </source>
</evidence>
<dbReference type="KEGG" id="osn:115225437"/>
<dbReference type="PANTHER" id="PTHR45692:SF1">
    <property type="entry name" value="G-PROTEIN COUPLED RECEPTORS FAMILY 2 PROFILE 2 DOMAIN-CONTAINING PROTEIN"/>
    <property type="match status" value="1"/>
</dbReference>
<dbReference type="PANTHER" id="PTHR45692">
    <property type="entry name" value="G_PROTEIN_RECEP_F2_4 DOMAIN-CONTAINING PROTEIN"/>
    <property type="match status" value="1"/>
</dbReference>
<feature type="transmembrane region" description="Helical" evidence="6">
    <location>
        <begin position="334"/>
        <end position="356"/>
    </location>
</feature>
<feature type="transmembrane region" description="Helical" evidence="6">
    <location>
        <begin position="524"/>
        <end position="545"/>
    </location>
</feature>
<dbReference type="InterPro" id="IPR057244">
    <property type="entry name" value="GAIN_B"/>
</dbReference>
<evidence type="ECO:0000256" key="5">
    <source>
        <dbReference type="ARBA" id="ARBA00023157"/>
    </source>
</evidence>
<gene>
    <name evidence="10" type="primary">LOC115225437</name>
</gene>
<dbReference type="RefSeq" id="XP_036369860.1">
    <property type="nucleotide sequence ID" value="XM_036513967.1"/>
</dbReference>
<feature type="transmembrane region" description="Helical" evidence="6">
    <location>
        <begin position="551"/>
        <end position="573"/>
    </location>
</feature>
<feature type="transmembrane region" description="Helical" evidence="6">
    <location>
        <begin position="442"/>
        <end position="460"/>
    </location>
</feature>
<dbReference type="PRINTS" id="PR00249">
    <property type="entry name" value="GPCRSECRETIN"/>
</dbReference>
<comment type="subcellular location">
    <subcellularLocation>
        <location evidence="1">Membrane</location>
        <topology evidence="1">Multi-pass membrane protein</topology>
    </subcellularLocation>
</comment>
<dbReference type="GO" id="GO:0004930">
    <property type="term" value="F:G protein-coupled receptor activity"/>
    <property type="evidence" value="ECO:0007669"/>
    <property type="project" value="InterPro"/>
</dbReference>
<evidence type="ECO:0000256" key="4">
    <source>
        <dbReference type="ARBA" id="ARBA00023136"/>
    </source>
</evidence>
<feature type="transmembrane region" description="Helical" evidence="6">
    <location>
        <begin position="407"/>
        <end position="430"/>
    </location>
</feature>
<evidence type="ECO:0000256" key="6">
    <source>
        <dbReference type="SAM" id="Phobius"/>
    </source>
</evidence>
<evidence type="ECO:0000256" key="3">
    <source>
        <dbReference type="ARBA" id="ARBA00022989"/>
    </source>
</evidence>
<protein>
    <submittedName>
        <fullName evidence="10">Adhesion G-protein coupled receptor G6-like isoform X1</fullName>
    </submittedName>
</protein>
<dbReference type="Gene3D" id="2.60.220.50">
    <property type="match status" value="1"/>
</dbReference>
<feature type="transmembrane region" description="Helical" evidence="6">
    <location>
        <begin position="368"/>
        <end position="387"/>
    </location>
</feature>
<evidence type="ECO:0000256" key="2">
    <source>
        <dbReference type="ARBA" id="ARBA00022692"/>
    </source>
</evidence>
<dbReference type="AlphaFoldDB" id="A0A7E6FQL6"/>
<keyword evidence="3 6" id="KW-1133">Transmembrane helix</keyword>
<dbReference type="GO" id="GO:0016020">
    <property type="term" value="C:membrane"/>
    <property type="evidence" value="ECO:0007669"/>
    <property type="project" value="UniProtKB-SubCell"/>
</dbReference>
<name>A0A7E6FQL6_9MOLL</name>
<keyword evidence="4 6" id="KW-0472">Membrane</keyword>
<dbReference type="InterPro" id="IPR046338">
    <property type="entry name" value="GAIN_dom_sf"/>
</dbReference>
<dbReference type="PROSITE" id="PS50261">
    <property type="entry name" value="G_PROTEIN_RECEP_F2_4"/>
    <property type="match status" value="1"/>
</dbReference>
<reference evidence="10" key="1">
    <citation type="submission" date="2025-08" db="UniProtKB">
        <authorList>
            <consortium name="RefSeq"/>
        </authorList>
    </citation>
    <scope>IDENTIFICATION</scope>
</reference>
<feature type="transmembrane region" description="Helical" evidence="6">
    <location>
        <begin position="480"/>
        <end position="504"/>
    </location>
</feature>
<dbReference type="CDD" id="cd15040">
    <property type="entry name" value="7tmB2_Adhesion"/>
    <property type="match status" value="1"/>
</dbReference>
<dbReference type="Pfam" id="PF26588">
    <property type="entry name" value="GAIN_ADGRA3"/>
    <property type="match status" value="1"/>
</dbReference>
<dbReference type="Pfam" id="PF00002">
    <property type="entry name" value="7tm_2"/>
    <property type="match status" value="1"/>
</dbReference>
<accession>A0A7E6FQL6</accession>
<keyword evidence="5" id="KW-1015">Disulfide bond</keyword>
<dbReference type="InterPro" id="IPR058808">
    <property type="entry name" value="GAIN_ADGRA2/3"/>
</dbReference>
<evidence type="ECO:0000313" key="9">
    <source>
        <dbReference type="Proteomes" id="UP000515154"/>
    </source>
</evidence>
<feature type="domain" description="G-protein coupled receptors family 2 profile 2" evidence="8">
    <location>
        <begin position="332"/>
        <end position="575"/>
    </location>
</feature>
<evidence type="ECO:0000256" key="1">
    <source>
        <dbReference type="ARBA" id="ARBA00004141"/>
    </source>
</evidence>
<dbReference type="Gene3D" id="1.20.1070.10">
    <property type="entry name" value="Rhodopsin 7-helix transmembrane proteins"/>
    <property type="match status" value="1"/>
</dbReference>
<evidence type="ECO:0000313" key="10">
    <source>
        <dbReference type="RefSeq" id="XP_036369860.1"/>
    </source>
</evidence>
<dbReference type="GO" id="GO:0007166">
    <property type="term" value="P:cell surface receptor signaling pathway"/>
    <property type="evidence" value="ECO:0007669"/>
    <property type="project" value="InterPro"/>
</dbReference>